<dbReference type="PROSITE" id="PS51775">
    <property type="entry name" value="GTD_BINDING"/>
    <property type="match status" value="1"/>
</dbReference>
<dbReference type="InterPro" id="IPR007656">
    <property type="entry name" value="GTD-bd"/>
</dbReference>
<evidence type="ECO:0000256" key="5">
    <source>
        <dbReference type="SAM" id="Coils"/>
    </source>
</evidence>
<keyword evidence="3" id="KW-1133">Transmembrane helix</keyword>
<sequence length="152" mass="16499">MKNARARLTKIFEPWSPHEYAKKVITSVKRTQIGDTERSASAIAANNTNAMITRLQAEKAAVQMEALQYQRMMEEQADCNWISFETFCDNLSAAEAATKAVAALNVSSNSVLSIPSQSSSSSSSPSRPTSLTIFSHPSLCFSTKAVSFSEAP</sequence>
<name>A0AAN8V208_9MAGN</name>
<proteinExistence type="predicted"/>
<dbReference type="Proteomes" id="UP001370490">
    <property type="component" value="Unassembled WGS sequence"/>
</dbReference>
<gene>
    <name evidence="7" type="ORF">RJ641_007764</name>
</gene>
<evidence type="ECO:0000256" key="4">
    <source>
        <dbReference type="ARBA" id="ARBA00023136"/>
    </source>
</evidence>
<feature type="coiled-coil region" evidence="5">
    <location>
        <begin position="45"/>
        <end position="72"/>
    </location>
</feature>
<evidence type="ECO:0000313" key="8">
    <source>
        <dbReference type="Proteomes" id="UP001370490"/>
    </source>
</evidence>
<dbReference type="PANTHER" id="PTHR31448:SF9">
    <property type="entry name" value="MYOSIN-BINDING PROTEIN 6-RELATED"/>
    <property type="match status" value="1"/>
</dbReference>
<organism evidence="7 8">
    <name type="scientific">Dillenia turbinata</name>
    <dbReference type="NCBI Taxonomy" id="194707"/>
    <lineage>
        <taxon>Eukaryota</taxon>
        <taxon>Viridiplantae</taxon>
        <taxon>Streptophyta</taxon>
        <taxon>Embryophyta</taxon>
        <taxon>Tracheophyta</taxon>
        <taxon>Spermatophyta</taxon>
        <taxon>Magnoliopsida</taxon>
        <taxon>eudicotyledons</taxon>
        <taxon>Gunneridae</taxon>
        <taxon>Pentapetalae</taxon>
        <taxon>Dilleniales</taxon>
        <taxon>Dilleniaceae</taxon>
        <taxon>Dillenia</taxon>
    </lineage>
</organism>
<dbReference type="InterPro" id="IPR039306">
    <property type="entry name" value="MYOB"/>
</dbReference>
<evidence type="ECO:0000256" key="1">
    <source>
        <dbReference type="ARBA" id="ARBA00004167"/>
    </source>
</evidence>
<keyword evidence="2" id="KW-0812">Transmembrane</keyword>
<keyword evidence="8" id="KW-1185">Reference proteome</keyword>
<dbReference type="Pfam" id="PF04576">
    <property type="entry name" value="Zein-binding"/>
    <property type="match status" value="1"/>
</dbReference>
<reference evidence="7 8" key="1">
    <citation type="submission" date="2023-12" db="EMBL/GenBank/DDBJ databases">
        <title>A high-quality genome assembly for Dillenia turbinata (Dilleniales).</title>
        <authorList>
            <person name="Chanderbali A."/>
        </authorList>
    </citation>
    <scope>NUCLEOTIDE SEQUENCE [LARGE SCALE GENOMIC DNA]</scope>
    <source>
        <strain evidence="7">LSX21</strain>
        <tissue evidence="7">Leaf</tissue>
    </source>
</reference>
<dbReference type="PANTHER" id="PTHR31448">
    <property type="entry name" value="MYOSIN-BINDING PROTEIN 2"/>
    <property type="match status" value="1"/>
</dbReference>
<keyword evidence="4" id="KW-0472">Membrane</keyword>
<dbReference type="AlphaFoldDB" id="A0AAN8V208"/>
<keyword evidence="5" id="KW-0175">Coiled coil</keyword>
<dbReference type="GO" id="GO:0016020">
    <property type="term" value="C:membrane"/>
    <property type="evidence" value="ECO:0007669"/>
    <property type="project" value="UniProtKB-SubCell"/>
</dbReference>
<dbReference type="GO" id="GO:0080115">
    <property type="term" value="F:myosin XI tail binding"/>
    <property type="evidence" value="ECO:0007669"/>
    <property type="project" value="UniProtKB-ARBA"/>
</dbReference>
<comment type="subcellular location">
    <subcellularLocation>
        <location evidence="1">Membrane</location>
        <topology evidence="1">Single-pass membrane protein</topology>
    </subcellularLocation>
</comment>
<feature type="domain" description="GTD-binding" evidence="6">
    <location>
        <begin position="11"/>
        <end position="122"/>
    </location>
</feature>
<dbReference type="EMBL" id="JBAMMX010000015">
    <property type="protein sequence ID" value="KAK6926045.1"/>
    <property type="molecule type" value="Genomic_DNA"/>
</dbReference>
<evidence type="ECO:0000313" key="7">
    <source>
        <dbReference type="EMBL" id="KAK6926045.1"/>
    </source>
</evidence>
<evidence type="ECO:0000259" key="6">
    <source>
        <dbReference type="PROSITE" id="PS51775"/>
    </source>
</evidence>
<protein>
    <submittedName>
        <fullName evidence="7">GTD-binding domain</fullName>
    </submittedName>
</protein>
<comment type="caution">
    <text evidence="7">The sequence shown here is derived from an EMBL/GenBank/DDBJ whole genome shotgun (WGS) entry which is preliminary data.</text>
</comment>
<accession>A0AAN8V208</accession>
<evidence type="ECO:0000256" key="2">
    <source>
        <dbReference type="ARBA" id="ARBA00022692"/>
    </source>
</evidence>
<evidence type="ECO:0000256" key="3">
    <source>
        <dbReference type="ARBA" id="ARBA00022989"/>
    </source>
</evidence>